<organism evidence="17 18">
    <name type="scientific">Gryllus longicercus</name>
    <dbReference type="NCBI Taxonomy" id="2509291"/>
    <lineage>
        <taxon>Eukaryota</taxon>
        <taxon>Metazoa</taxon>
        <taxon>Ecdysozoa</taxon>
        <taxon>Arthropoda</taxon>
        <taxon>Hexapoda</taxon>
        <taxon>Insecta</taxon>
        <taxon>Pterygota</taxon>
        <taxon>Neoptera</taxon>
        <taxon>Polyneoptera</taxon>
        <taxon>Orthoptera</taxon>
        <taxon>Ensifera</taxon>
        <taxon>Gryllidea</taxon>
        <taxon>Grylloidea</taxon>
        <taxon>Gryllidae</taxon>
        <taxon>Gryllinae</taxon>
        <taxon>Gryllus</taxon>
    </lineage>
</organism>
<dbReference type="SUPFAM" id="SSF55973">
    <property type="entry name" value="S-adenosylmethionine synthetase"/>
    <property type="match status" value="3"/>
</dbReference>
<keyword evidence="3 11" id="KW-0554">One-carbon metabolism</keyword>
<evidence type="ECO:0000313" key="17">
    <source>
        <dbReference type="EMBL" id="KAK7873898.1"/>
    </source>
</evidence>
<dbReference type="PANTHER" id="PTHR11964">
    <property type="entry name" value="S-ADENOSYLMETHIONINE SYNTHETASE"/>
    <property type="match status" value="1"/>
</dbReference>
<evidence type="ECO:0000256" key="12">
    <source>
        <dbReference type="RuleBase" id="RU004462"/>
    </source>
</evidence>
<evidence type="ECO:0000256" key="8">
    <source>
        <dbReference type="ARBA" id="ARBA00022842"/>
    </source>
</evidence>
<evidence type="ECO:0000259" key="14">
    <source>
        <dbReference type="Pfam" id="PF00438"/>
    </source>
</evidence>
<protein>
    <recommendedName>
        <fullName evidence="11">S-adenosylmethionine synthase</fullName>
        <ecNumber evidence="11">2.5.1.6</ecNumber>
    </recommendedName>
</protein>
<dbReference type="GO" id="GO:0004478">
    <property type="term" value="F:methionine adenosyltransferase activity"/>
    <property type="evidence" value="ECO:0007669"/>
    <property type="project" value="UniProtKB-EC"/>
</dbReference>
<dbReference type="PROSITE" id="PS00377">
    <property type="entry name" value="ADOMET_SYNTHASE_2"/>
    <property type="match status" value="1"/>
</dbReference>
<keyword evidence="9 11" id="KW-0630">Potassium</keyword>
<dbReference type="InterPro" id="IPR022631">
    <property type="entry name" value="ADOMET_SYNTHASE_CS"/>
</dbReference>
<comment type="cofactor">
    <cofactor evidence="11">
        <name>Mg(2+)</name>
        <dbReference type="ChEBI" id="CHEBI:18420"/>
    </cofactor>
    <text evidence="11">Binds 2 magnesium ions per subunit. The magnesium ions interact primarily with the substrate.</text>
</comment>
<dbReference type="FunFam" id="3.30.300.10:FF:000001">
    <property type="entry name" value="S-adenosylmethionine synthase"/>
    <property type="match status" value="1"/>
</dbReference>
<evidence type="ECO:0000256" key="11">
    <source>
        <dbReference type="RuleBase" id="RU000541"/>
    </source>
</evidence>
<comment type="similarity">
    <text evidence="2 12">Belongs to the AdoMet synthase family.</text>
</comment>
<evidence type="ECO:0000313" key="18">
    <source>
        <dbReference type="Proteomes" id="UP001378592"/>
    </source>
</evidence>
<reference evidence="17 18" key="1">
    <citation type="submission" date="2024-03" db="EMBL/GenBank/DDBJ databases">
        <title>The genome assembly and annotation of the cricket Gryllus longicercus Weissman &amp; Gray.</title>
        <authorList>
            <person name="Szrajer S."/>
            <person name="Gray D."/>
            <person name="Ylla G."/>
        </authorList>
    </citation>
    <scope>NUCLEOTIDE SEQUENCE [LARGE SCALE GENOMIC DNA]</scope>
    <source>
        <strain evidence="17">DAG 2021-001</strain>
        <tissue evidence="17">Whole body minus gut</tissue>
    </source>
</reference>
<comment type="pathway">
    <text evidence="1 11">Amino-acid biosynthesis; S-adenosyl-L-methionine biosynthesis; S-adenosyl-L-methionine from L-methionine: step 1/1.</text>
</comment>
<keyword evidence="8 11" id="KW-0460">Magnesium</keyword>
<evidence type="ECO:0000256" key="6">
    <source>
        <dbReference type="ARBA" id="ARBA00022741"/>
    </source>
</evidence>
<dbReference type="EMBL" id="JAZDUA010000008">
    <property type="protein sequence ID" value="KAK7873898.1"/>
    <property type="molecule type" value="Genomic_DNA"/>
</dbReference>
<evidence type="ECO:0000256" key="2">
    <source>
        <dbReference type="ARBA" id="ARBA00009685"/>
    </source>
</evidence>
<dbReference type="GO" id="GO:0005524">
    <property type="term" value="F:ATP binding"/>
    <property type="evidence" value="ECO:0007669"/>
    <property type="project" value="UniProtKB-KW"/>
</dbReference>
<dbReference type="CDD" id="cd18079">
    <property type="entry name" value="S-AdoMet_synt"/>
    <property type="match status" value="1"/>
</dbReference>
<feature type="compositionally biased region" description="Basic and acidic residues" evidence="13">
    <location>
        <begin position="8"/>
        <end position="24"/>
    </location>
</feature>
<feature type="region of interest" description="Disordered" evidence="13">
    <location>
        <begin position="1"/>
        <end position="25"/>
    </location>
</feature>
<feature type="domain" description="S-adenosylmethionine synthetase C-terminal" evidence="16">
    <location>
        <begin position="315"/>
        <end position="452"/>
    </location>
</feature>
<dbReference type="GO" id="GO:0006556">
    <property type="term" value="P:S-adenosylmethionine biosynthetic process"/>
    <property type="evidence" value="ECO:0007669"/>
    <property type="project" value="InterPro"/>
</dbReference>
<evidence type="ECO:0000256" key="13">
    <source>
        <dbReference type="SAM" id="MobiDB-lite"/>
    </source>
</evidence>
<dbReference type="InterPro" id="IPR022629">
    <property type="entry name" value="S-AdoMet_synt_central"/>
</dbReference>
<evidence type="ECO:0000256" key="7">
    <source>
        <dbReference type="ARBA" id="ARBA00022840"/>
    </source>
</evidence>
<dbReference type="GO" id="GO:0046872">
    <property type="term" value="F:metal ion binding"/>
    <property type="evidence" value="ECO:0007669"/>
    <property type="project" value="UniProtKB-KW"/>
</dbReference>
<dbReference type="PROSITE" id="PS00376">
    <property type="entry name" value="ADOMET_SYNTHASE_1"/>
    <property type="match status" value="1"/>
</dbReference>
<dbReference type="FunFam" id="3.30.300.10:FF:000004">
    <property type="entry name" value="S-adenosylmethionine synthase"/>
    <property type="match status" value="1"/>
</dbReference>
<dbReference type="AlphaFoldDB" id="A0AAN9Z9X8"/>
<gene>
    <name evidence="17" type="ORF">R5R35_005750</name>
</gene>
<dbReference type="GO" id="GO:0006730">
    <property type="term" value="P:one-carbon metabolic process"/>
    <property type="evidence" value="ECO:0007669"/>
    <property type="project" value="UniProtKB-KW"/>
</dbReference>
<dbReference type="InterPro" id="IPR022630">
    <property type="entry name" value="S-AdoMet_synt_C"/>
</dbReference>
<evidence type="ECO:0000256" key="10">
    <source>
        <dbReference type="ARBA" id="ARBA00048344"/>
    </source>
</evidence>
<dbReference type="Pfam" id="PF00438">
    <property type="entry name" value="S-AdoMet_synt_N"/>
    <property type="match status" value="1"/>
</dbReference>
<keyword evidence="7 11" id="KW-0067">ATP-binding</keyword>
<evidence type="ECO:0000256" key="4">
    <source>
        <dbReference type="ARBA" id="ARBA00022679"/>
    </source>
</evidence>
<comment type="function">
    <text evidence="11">Catalyzes the formation of S-adenosylmethionine from methionine and ATP.</text>
</comment>
<proteinExistence type="inferred from homology"/>
<evidence type="ECO:0000259" key="16">
    <source>
        <dbReference type="Pfam" id="PF02773"/>
    </source>
</evidence>
<accession>A0AAN9Z9X8</accession>
<dbReference type="NCBIfam" id="TIGR01034">
    <property type="entry name" value="metK"/>
    <property type="match status" value="1"/>
</dbReference>
<dbReference type="InterPro" id="IPR022636">
    <property type="entry name" value="S-AdoMet_synthetase_sfam"/>
</dbReference>
<dbReference type="Proteomes" id="UP001378592">
    <property type="component" value="Unassembled WGS sequence"/>
</dbReference>
<comment type="cofactor">
    <cofactor evidence="11">
        <name>K(+)</name>
        <dbReference type="ChEBI" id="CHEBI:29103"/>
    </cofactor>
    <text evidence="11">Binds 1 potassium ion per subunit. The potassium ion interacts primarily with the substrate.</text>
</comment>
<evidence type="ECO:0000256" key="3">
    <source>
        <dbReference type="ARBA" id="ARBA00022563"/>
    </source>
</evidence>
<evidence type="ECO:0000256" key="1">
    <source>
        <dbReference type="ARBA" id="ARBA00005224"/>
    </source>
</evidence>
<keyword evidence="6 11" id="KW-0547">Nucleotide-binding</keyword>
<keyword evidence="18" id="KW-1185">Reference proteome</keyword>
<name>A0AAN9Z9X8_9ORTH</name>
<dbReference type="Pfam" id="PF02773">
    <property type="entry name" value="S-AdoMet_synt_C"/>
    <property type="match status" value="1"/>
</dbReference>
<dbReference type="Gene3D" id="3.30.300.10">
    <property type="match status" value="3"/>
</dbReference>
<dbReference type="FunFam" id="3.30.300.10:FF:000003">
    <property type="entry name" value="S-adenosylmethionine synthase"/>
    <property type="match status" value="1"/>
</dbReference>
<evidence type="ECO:0000259" key="15">
    <source>
        <dbReference type="Pfam" id="PF02772"/>
    </source>
</evidence>
<feature type="domain" description="S-adenosylmethionine synthetase N-terminal" evidence="14">
    <location>
        <begin position="81"/>
        <end position="178"/>
    </location>
</feature>
<keyword evidence="4 11" id="KW-0808">Transferase</keyword>
<comment type="catalytic activity">
    <reaction evidence="10 11">
        <text>L-methionine + ATP + H2O = S-adenosyl-L-methionine + phosphate + diphosphate</text>
        <dbReference type="Rhea" id="RHEA:21080"/>
        <dbReference type="ChEBI" id="CHEBI:15377"/>
        <dbReference type="ChEBI" id="CHEBI:30616"/>
        <dbReference type="ChEBI" id="CHEBI:33019"/>
        <dbReference type="ChEBI" id="CHEBI:43474"/>
        <dbReference type="ChEBI" id="CHEBI:57844"/>
        <dbReference type="ChEBI" id="CHEBI:59789"/>
        <dbReference type="EC" id="2.5.1.6"/>
    </reaction>
</comment>
<feature type="domain" description="S-adenosylmethionine synthetase central" evidence="15">
    <location>
        <begin position="192"/>
        <end position="313"/>
    </location>
</feature>
<sequence>MPLFPRNRAPEESESRRDGSRDTPEVINTAAEPGRDLFSIVATDAVSELGHRFRMPETSAPYINGFHENGHMEPELTEDTFLFTSESVGEGHPDKMCDQISDAILDAHLRQDPDAKVACETVTKTGMILICGEITSKAHVDYQKVVRDTVKHIGYDDSSKGFDFTTLNLLVAVEQQSPNIAEGVYQNREELDIGAGDQGLMFGYATDETEECMPLTVVLAHRLNQRIADLRRSGEFWWARPDSKTQVTCEYYMSQGACIPQRVHTVVVSVQHSEKISLTDLRAEIMTKVVRVVIPEKYLDDKTVFHINPCGLFVVGGPQSDAGLTGRKIIVDTYGGWGAHGGGAFSGKDFTKVDRSAAYAARWVAKSLVKAGLCRRCLVQVSYAIGVAEPLSITVFDYGTSKKSQRELLEIVKKNFDLRPGKIVKELNLRHPIYQQTSTYGHFGRDIFPWEKPKTLIE</sequence>
<dbReference type="Pfam" id="PF02772">
    <property type="entry name" value="S-AdoMet_synt_M"/>
    <property type="match status" value="1"/>
</dbReference>
<evidence type="ECO:0000256" key="9">
    <source>
        <dbReference type="ARBA" id="ARBA00022958"/>
    </source>
</evidence>
<dbReference type="InterPro" id="IPR002133">
    <property type="entry name" value="S-AdoMet_synthetase"/>
</dbReference>
<dbReference type="InterPro" id="IPR022628">
    <property type="entry name" value="S-AdoMet_synt_N"/>
</dbReference>
<dbReference type="HAMAP" id="MF_00086">
    <property type="entry name" value="S_AdoMet_synth1"/>
    <property type="match status" value="1"/>
</dbReference>
<comment type="caution">
    <text evidence="17">The sequence shown here is derived from an EMBL/GenBank/DDBJ whole genome shotgun (WGS) entry which is preliminary data.</text>
</comment>
<keyword evidence="5 11" id="KW-0479">Metal-binding</keyword>
<dbReference type="EC" id="2.5.1.6" evidence="11"/>
<evidence type="ECO:0000256" key="5">
    <source>
        <dbReference type="ARBA" id="ARBA00022723"/>
    </source>
</evidence>